<dbReference type="RefSeq" id="WP_152808263.1">
    <property type="nucleotide sequence ID" value="NZ_WHNW01000001.1"/>
</dbReference>
<proteinExistence type="predicted"/>
<feature type="transmembrane region" description="Helical" evidence="1">
    <location>
        <begin position="45"/>
        <end position="70"/>
    </location>
</feature>
<dbReference type="InterPro" id="IPR007498">
    <property type="entry name" value="PqiA-like"/>
</dbReference>
<keyword evidence="3" id="KW-1185">Reference proteome</keyword>
<dbReference type="Proteomes" id="UP000471298">
    <property type="component" value="Unassembled WGS sequence"/>
</dbReference>
<comment type="caution">
    <text evidence="2">The sequence shown here is derived from an EMBL/GenBank/DDBJ whole genome shotgun (WGS) entry which is preliminary data.</text>
</comment>
<keyword evidence="1" id="KW-0812">Transmembrane</keyword>
<dbReference type="EMBL" id="WHNW01000001">
    <property type="protein sequence ID" value="MPV85223.1"/>
    <property type="molecule type" value="Genomic_DNA"/>
</dbReference>
<dbReference type="AlphaFoldDB" id="A0A6N7ETG2"/>
<accession>A0A6N7ETG2</accession>
<sequence>MHNSVVCLHCDLIAQGISLNPGEKACCPRCKQTLYHTSTPLNKSIALLIAAIVLFFPAITLPFLSLTLSGQQQQISLLGSTLAMLNSQNIALALTVGLLIVGLPLLRFVGLLFTILPLAYHRPPYFSVGLIRWIIRLSALGMIEVYLVATLVTLVKLATFANIQLAEGFYLFSVLVVINALISLALPEKRIWQHIRLQQRAAKNTQYTKNNAQNQPRHAPN</sequence>
<protein>
    <recommendedName>
        <fullName evidence="4">Paraquat-inducible protein A</fullName>
    </recommendedName>
</protein>
<feature type="transmembrane region" description="Helical" evidence="1">
    <location>
        <begin position="169"/>
        <end position="186"/>
    </location>
</feature>
<evidence type="ECO:0000256" key="1">
    <source>
        <dbReference type="SAM" id="Phobius"/>
    </source>
</evidence>
<reference evidence="2 3" key="1">
    <citation type="submission" date="2019-10" db="EMBL/GenBank/DDBJ databases">
        <title>Cardiobacteriales fam. a chemoheterotrophic member of the order Cardiobacteriales, and proposal of Cardiobacteriales fam. nov.</title>
        <authorList>
            <person name="Wang C."/>
        </authorList>
    </citation>
    <scope>NUCLEOTIDE SEQUENCE [LARGE SCALE GENOMIC DNA]</scope>
    <source>
        <strain evidence="2 3">ML27</strain>
    </source>
</reference>
<evidence type="ECO:0008006" key="4">
    <source>
        <dbReference type="Google" id="ProtNLM"/>
    </source>
</evidence>
<dbReference type="InParanoid" id="A0A6N7ETG2"/>
<keyword evidence="1" id="KW-0472">Membrane</keyword>
<organism evidence="2 3">
    <name type="scientific">Ostreibacterium oceani</name>
    <dbReference type="NCBI Taxonomy" id="2654998"/>
    <lineage>
        <taxon>Bacteria</taxon>
        <taxon>Pseudomonadati</taxon>
        <taxon>Pseudomonadota</taxon>
        <taxon>Gammaproteobacteria</taxon>
        <taxon>Cardiobacteriales</taxon>
        <taxon>Ostreibacteriaceae</taxon>
        <taxon>Ostreibacterium</taxon>
    </lineage>
</organism>
<evidence type="ECO:0000313" key="2">
    <source>
        <dbReference type="EMBL" id="MPV85223.1"/>
    </source>
</evidence>
<dbReference type="Pfam" id="PF04403">
    <property type="entry name" value="PqiA"/>
    <property type="match status" value="1"/>
</dbReference>
<gene>
    <name evidence="2" type="ORF">GCU85_00555</name>
</gene>
<feature type="transmembrane region" description="Helical" evidence="1">
    <location>
        <begin position="90"/>
        <end position="116"/>
    </location>
</feature>
<evidence type="ECO:0000313" key="3">
    <source>
        <dbReference type="Proteomes" id="UP000471298"/>
    </source>
</evidence>
<feature type="transmembrane region" description="Helical" evidence="1">
    <location>
        <begin position="137"/>
        <end position="163"/>
    </location>
</feature>
<name>A0A6N7ETG2_9GAMM</name>
<keyword evidence="1" id="KW-1133">Transmembrane helix</keyword>